<dbReference type="PANTHER" id="PTHR21017:SF19">
    <property type="entry name" value="PROTEIN NIPSNAP HOMOLOG 3B"/>
    <property type="match status" value="1"/>
</dbReference>
<organism evidence="3 4">
    <name type="scientific">Exaiptasia diaphana</name>
    <name type="common">Tropical sea anemone</name>
    <name type="synonym">Aiptasia pulchella</name>
    <dbReference type="NCBI Taxonomy" id="2652724"/>
    <lineage>
        <taxon>Eukaryota</taxon>
        <taxon>Metazoa</taxon>
        <taxon>Cnidaria</taxon>
        <taxon>Anthozoa</taxon>
        <taxon>Hexacorallia</taxon>
        <taxon>Actiniaria</taxon>
        <taxon>Aiptasiidae</taxon>
        <taxon>Exaiptasia</taxon>
    </lineage>
</organism>
<keyword evidence="4" id="KW-1185">Reference proteome</keyword>
<feature type="domain" description="NIPSNAP" evidence="2">
    <location>
        <begin position="7"/>
        <end position="106"/>
    </location>
</feature>
<dbReference type="InterPro" id="IPR051557">
    <property type="entry name" value="NipSnap_domain"/>
</dbReference>
<evidence type="ECO:0000259" key="2">
    <source>
        <dbReference type="Pfam" id="PF07978"/>
    </source>
</evidence>
<name>A0A913XU82_EXADI</name>
<dbReference type="OMA" id="AVHAHIN"/>
<sequence>MSSNKIYELRTYDLKPDKFADYLKLIKEKFDIRTAHSKLCGFWTTDIGDKLNQVVHLWEYDSYCHRAAVRSALTKDERWNTEFIPYSKPMIVKQKNVMLRPASWYPVRDPDVTGGIYELRRYTFDPSKRDEIERLWAPVIPHRNKYKEAIGIWFTEVGTLNEIYSLWSYKDGDERSQARKTAFEDEVLKKALHTVDVHFTMTKNSLLHPTTISPWN</sequence>
<comment type="similarity">
    <text evidence="1">Belongs to the NipSnap family.</text>
</comment>
<dbReference type="Gene3D" id="3.30.70.100">
    <property type="match status" value="2"/>
</dbReference>
<evidence type="ECO:0000256" key="1">
    <source>
        <dbReference type="ARBA" id="ARBA00005291"/>
    </source>
</evidence>
<evidence type="ECO:0000313" key="4">
    <source>
        <dbReference type="Proteomes" id="UP000887567"/>
    </source>
</evidence>
<dbReference type="InterPro" id="IPR012577">
    <property type="entry name" value="NIPSNAP"/>
</dbReference>
<feature type="domain" description="NIPSNAP" evidence="2">
    <location>
        <begin position="117"/>
        <end position="214"/>
    </location>
</feature>
<dbReference type="AlphaFoldDB" id="A0A913XU82"/>
<accession>A0A913XU82</accession>
<dbReference type="Proteomes" id="UP000887567">
    <property type="component" value="Unplaced"/>
</dbReference>
<dbReference type="GeneID" id="110247730"/>
<dbReference type="GO" id="GO:0000423">
    <property type="term" value="P:mitophagy"/>
    <property type="evidence" value="ECO:0007669"/>
    <property type="project" value="UniProtKB-ARBA"/>
</dbReference>
<evidence type="ECO:0000313" key="3">
    <source>
        <dbReference type="EnsemblMetazoa" id="XP_020909853.1"/>
    </source>
</evidence>
<reference evidence="3" key="1">
    <citation type="submission" date="2022-11" db="UniProtKB">
        <authorList>
            <consortium name="EnsemblMetazoa"/>
        </authorList>
    </citation>
    <scope>IDENTIFICATION</scope>
</reference>
<dbReference type="GO" id="GO:0005739">
    <property type="term" value="C:mitochondrion"/>
    <property type="evidence" value="ECO:0007669"/>
    <property type="project" value="TreeGrafter"/>
</dbReference>
<dbReference type="SUPFAM" id="SSF54909">
    <property type="entry name" value="Dimeric alpha+beta barrel"/>
    <property type="match status" value="2"/>
</dbReference>
<dbReference type="EnsemblMetazoa" id="XM_021054194.2">
    <property type="protein sequence ID" value="XP_020909853.1"/>
    <property type="gene ID" value="LOC110247730"/>
</dbReference>
<proteinExistence type="inferred from homology"/>
<dbReference type="Pfam" id="PF07978">
    <property type="entry name" value="NIPSNAP"/>
    <property type="match status" value="2"/>
</dbReference>
<dbReference type="PANTHER" id="PTHR21017">
    <property type="entry name" value="NIPSNAP-RELATED"/>
    <property type="match status" value="1"/>
</dbReference>
<dbReference type="OrthoDB" id="10262843at2759"/>
<dbReference type="RefSeq" id="XP_020909853.1">
    <property type="nucleotide sequence ID" value="XM_021054194.2"/>
</dbReference>
<dbReference type="InterPro" id="IPR011008">
    <property type="entry name" value="Dimeric_a/b-barrel"/>
</dbReference>
<protein>
    <recommendedName>
        <fullName evidence="2">NIPSNAP domain-containing protein</fullName>
    </recommendedName>
</protein>
<dbReference type="KEGG" id="epa:110247730"/>